<evidence type="ECO:0000256" key="1">
    <source>
        <dbReference type="ARBA" id="ARBA00022676"/>
    </source>
</evidence>
<sequence length="348" mass="38981">MPYTRSMMQMRDSAVGPLFSSPIITRYAGNPILTPGDVPYGPALVFNAGVTKFKGKYVMVFRNDYGDEHQGIVAPHHTTNLGLAFSDDGIKWDVQPEPCWSWHDEEVIRVYDPRLTVVGEQCYMCFAVDTKHGLRGGIAVTEDFRSFEVLSLSLPDNRNMVLFPERIGGKYVRLERPMPVYSRGGIDRFDMWMSDSPDLKYWGNSKLLLAVEDVAYANDKVGPGAPPVKTDKGWLTLFHAVDIDRRRGKNGWEDSWKKRYTSGILLLDLADPSRIIGRAETPLLAPEADYETDGGFRNHVIFPGGMILEDTGEVKIYYGAADTVECLATAHVDDLLHLCLEGTVNKQL</sequence>
<evidence type="ECO:0000313" key="5">
    <source>
        <dbReference type="Proteomes" id="UP000187074"/>
    </source>
</evidence>
<accession>A0A1R1B580</accession>
<dbReference type="PIRSF" id="PIRSF016202">
    <property type="entry name" value="PH1107"/>
    <property type="match status" value="1"/>
</dbReference>
<dbReference type="Gene3D" id="2.115.10.20">
    <property type="entry name" value="Glycosyl hydrolase domain, family 43"/>
    <property type="match status" value="1"/>
</dbReference>
<dbReference type="STRING" id="1401.BK123_05180"/>
<keyword evidence="1" id="KW-0328">Glycosyltransferase</keyword>
<reference evidence="4 5" key="1">
    <citation type="submission" date="2016-11" db="EMBL/GenBank/DDBJ databases">
        <title>Paenibacillus species isolates.</title>
        <authorList>
            <person name="Beno S.M."/>
        </authorList>
    </citation>
    <scope>NUCLEOTIDE SEQUENCE [LARGE SCALE GENOMIC DNA]</scope>
    <source>
        <strain evidence="4 5">FSL F4-0100</strain>
    </source>
</reference>
<proteinExistence type="inferred from homology"/>
<dbReference type="Pfam" id="PF04041">
    <property type="entry name" value="Glyco_hydro_130"/>
    <property type="match status" value="1"/>
</dbReference>
<organism evidence="4 5">
    <name type="scientific">Paenibacillus lautus</name>
    <name type="common">Bacillus lautus</name>
    <dbReference type="NCBI Taxonomy" id="1401"/>
    <lineage>
        <taxon>Bacteria</taxon>
        <taxon>Bacillati</taxon>
        <taxon>Bacillota</taxon>
        <taxon>Bacilli</taxon>
        <taxon>Bacillales</taxon>
        <taxon>Paenibacillaceae</taxon>
        <taxon>Paenibacillus</taxon>
    </lineage>
</organism>
<dbReference type="AlphaFoldDB" id="A0A1R1B580"/>
<keyword evidence="2" id="KW-0808">Transferase</keyword>
<evidence type="ECO:0000256" key="3">
    <source>
        <dbReference type="ARBA" id="ARBA00024356"/>
    </source>
</evidence>
<keyword evidence="4" id="KW-0378">Hydrolase</keyword>
<dbReference type="PANTHER" id="PTHR34106">
    <property type="entry name" value="GLYCOSIDASE"/>
    <property type="match status" value="1"/>
</dbReference>
<dbReference type="CDD" id="cd08993">
    <property type="entry name" value="GH130"/>
    <property type="match status" value="1"/>
</dbReference>
<name>A0A1R1B580_PAELA</name>
<dbReference type="InterPro" id="IPR023296">
    <property type="entry name" value="Glyco_hydro_beta-prop_sf"/>
</dbReference>
<comment type="similarity">
    <text evidence="3">Belongs to the glycosyl hydrolase 130 family.</text>
</comment>
<dbReference type="GO" id="GO:0016798">
    <property type="term" value="F:hydrolase activity, acting on glycosyl bonds"/>
    <property type="evidence" value="ECO:0007669"/>
    <property type="project" value="UniProtKB-KW"/>
</dbReference>
<protein>
    <submittedName>
        <fullName evidence="4">Glycosidase</fullName>
    </submittedName>
</protein>
<dbReference type="SUPFAM" id="SSF75005">
    <property type="entry name" value="Arabinanase/levansucrase/invertase"/>
    <property type="match status" value="1"/>
</dbReference>
<evidence type="ECO:0000256" key="2">
    <source>
        <dbReference type="ARBA" id="ARBA00022679"/>
    </source>
</evidence>
<keyword evidence="4" id="KW-0326">Glycosidase</keyword>
<comment type="caution">
    <text evidence="4">The sequence shown here is derived from an EMBL/GenBank/DDBJ whole genome shotgun (WGS) entry which is preliminary data.</text>
</comment>
<evidence type="ECO:0000313" key="4">
    <source>
        <dbReference type="EMBL" id="OME94549.1"/>
    </source>
</evidence>
<gene>
    <name evidence="4" type="ORF">BK123_05180</name>
</gene>
<dbReference type="GO" id="GO:0016757">
    <property type="term" value="F:glycosyltransferase activity"/>
    <property type="evidence" value="ECO:0007669"/>
    <property type="project" value="UniProtKB-KW"/>
</dbReference>
<dbReference type="Proteomes" id="UP000187074">
    <property type="component" value="Unassembled WGS sequence"/>
</dbReference>
<dbReference type="EMBL" id="MRTF01000002">
    <property type="protein sequence ID" value="OME94549.1"/>
    <property type="molecule type" value="Genomic_DNA"/>
</dbReference>
<dbReference type="InterPro" id="IPR007184">
    <property type="entry name" value="Mannoside_phosphorylase"/>
</dbReference>
<dbReference type="PANTHER" id="PTHR34106:SF5">
    <property type="entry name" value="GLYCOSIDASE"/>
    <property type="match status" value="1"/>
</dbReference>